<evidence type="ECO:0000313" key="3">
    <source>
        <dbReference type="EMBL" id="ADI14221.1"/>
    </source>
</evidence>
<dbReference type="SMART" id="SM00028">
    <property type="entry name" value="TPR"/>
    <property type="match status" value="1"/>
</dbReference>
<reference evidence="3 4" key="2">
    <citation type="journal article" date="2011" name="Stand. Genomic Sci.">
        <title>Complete genome sequence of Truepera radiovictrix type strain (RQ-24).</title>
        <authorList>
            <person name="Ivanova N."/>
            <person name="Rohde C."/>
            <person name="Munk C."/>
            <person name="Nolan M."/>
            <person name="Lucas S."/>
            <person name="Del Rio T.G."/>
            <person name="Tice H."/>
            <person name="Deshpande S."/>
            <person name="Cheng J.F."/>
            <person name="Tapia R."/>
            <person name="Han C."/>
            <person name="Goodwin L."/>
            <person name="Pitluck S."/>
            <person name="Liolios K."/>
            <person name="Mavromatis K."/>
            <person name="Mikhailova N."/>
            <person name="Pati A."/>
            <person name="Chen A."/>
            <person name="Palaniappan K."/>
            <person name="Land M."/>
            <person name="Hauser L."/>
            <person name="Chang Y.J."/>
            <person name="Jeffries C.D."/>
            <person name="Brambilla E."/>
            <person name="Rohde M."/>
            <person name="Goker M."/>
            <person name="Tindall B.J."/>
            <person name="Woyke T."/>
            <person name="Bristow J."/>
            <person name="Eisen J.A."/>
            <person name="Markowitz V."/>
            <person name="Hugenholtz P."/>
            <person name="Kyrpides N.C."/>
            <person name="Klenk H.P."/>
            <person name="Lapidus A."/>
        </authorList>
    </citation>
    <scope>NUCLEOTIDE SEQUENCE [LARGE SCALE GENOMIC DNA]</scope>
    <source>
        <strain evidence="4">DSM 17093 / CIP 108686 / LMG 22925 / RQ-24</strain>
    </source>
</reference>
<organism evidence="3 4">
    <name type="scientific">Truepera radiovictrix (strain DSM 17093 / CIP 108686 / LMG 22925 / RQ-24)</name>
    <dbReference type="NCBI Taxonomy" id="649638"/>
    <lineage>
        <taxon>Bacteria</taxon>
        <taxon>Thermotogati</taxon>
        <taxon>Deinococcota</taxon>
        <taxon>Deinococci</taxon>
        <taxon>Trueperales</taxon>
        <taxon>Trueperaceae</taxon>
        <taxon>Truepera</taxon>
    </lineage>
</organism>
<dbReference type="Gene3D" id="1.25.40.10">
    <property type="entry name" value="Tetratricopeptide repeat domain"/>
    <property type="match status" value="1"/>
</dbReference>
<dbReference type="SUPFAM" id="SSF48452">
    <property type="entry name" value="TPR-like"/>
    <property type="match status" value="1"/>
</dbReference>
<dbReference type="Proteomes" id="UP000000379">
    <property type="component" value="Chromosome"/>
</dbReference>
<feature type="repeat" description="TPR" evidence="1">
    <location>
        <begin position="218"/>
        <end position="251"/>
    </location>
</feature>
<dbReference type="eggNOG" id="COG0457">
    <property type="taxonomic scope" value="Bacteria"/>
</dbReference>
<sequence>MNRSNVTLQRLRELYVEGENDVIVKLLTAKRTLTPRESVYLVSAFINIDNDAAAIRYINEALPRAEGADKADLIALSALIASVRGDEDGYLRLSREAVAVHATPLALHHLGLALPDVREGIRILQGALRAAEEAADAYAEARSAYALALSYLRIGSFRESLGWSHFAYTRTAHPVLRLVVLNLRAYTKILVESTEGLEALLKGTLDATEKTAYAFQRRQTLTTLADLYQAQGRYKEALALYETALEQAPRHLWAMLTYGCVKALRALGRQREAEELAETAVSVTRNLALYYQDYAMLVLGVSRWPSEAGVRLLDEVYPRLSDIVLTSEATFYLAAAEQLGMKLQRSYVALARELRRPLTTTGLRLLAGEALPYLEPLFVEEHALRVHVLGTLEVYQRGNFVRVRQRTAELLALLLQEPRGYTAEALSEALYGTLQLSALRVELHRLRKDLGLTVHTQPYRLGTPLWADVLEVGQALNEGRVKDAVALYRGPLLPTSTSPGITELRRGLEAELQGAVLAAEDVELLWSLAQIMPYDLELWEALRERLPKNDPRRKVAAGRSTRVRHELEL</sequence>
<dbReference type="STRING" id="649638.Trad_1094"/>
<dbReference type="KEGG" id="tra:Trad_1094"/>
<protein>
    <submittedName>
        <fullName evidence="3">Tetratricopeptide TPR_2 repeat protein</fullName>
    </submittedName>
</protein>
<dbReference type="eggNOG" id="COG3947">
    <property type="taxonomic scope" value="Bacteria"/>
</dbReference>
<dbReference type="EMBL" id="CP002049">
    <property type="protein sequence ID" value="ADI14221.1"/>
    <property type="molecule type" value="Genomic_DNA"/>
</dbReference>
<dbReference type="InterPro" id="IPR011990">
    <property type="entry name" value="TPR-like_helical_dom_sf"/>
</dbReference>
<keyword evidence="1" id="KW-0802">TPR repeat</keyword>
<dbReference type="PROSITE" id="PS50293">
    <property type="entry name" value="TPR_REGION"/>
    <property type="match status" value="1"/>
</dbReference>
<reference evidence="4" key="1">
    <citation type="submission" date="2010-05" db="EMBL/GenBank/DDBJ databases">
        <title>The complete genome of Truepera radiovictris DSM 17093.</title>
        <authorList>
            <consortium name="US DOE Joint Genome Institute (JGI-PGF)"/>
            <person name="Lucas S."/>
            <person name="Copeland A."/>
            <person name="Lapidus A."/>
            <person name="Glavina del Rio T."/>
            <person name="Dalin E."/>
            <person name="Tice H."/>
            <person name="Bruce D."/>
            <person name="Goodwin L."/>
            <person name="Pitluck S."/>
            <person name="Kyrpides N."/>
            <person name="Mavromatis K."/>
            <person name="Ovchinnikova G."/>
            <person name="Munk A.C."/>
            <person name="Detter J.C."/>
            <person name="Han C."/>
            <person name="Tapia R."/>
            <person name="Land M."/>
            <person name="Hauser L."/>
            <person name="Markowitz V."/>
            <person name="Cheng J.-F."/>
            <person name="Hugenholtz P."/>
            <person name="Woyke T."/>
            <person name="Wu D."/>
            <person name="Tindall B."/>
            <person name="Pomrenke H.G."/>
            <person name="Brambilla E."/>
            <person name="Klenk H.-P."/>
            <person name="Eisen J.A."/>
        </authorList>
    </citation>
    <scope>NUCLEOTIDE SEQUENCE [LARGE SCALE GENOMIC DNA]</scope>
    <source>
        <strain evidence="4">DSM 17093 / CIP 108686 / LMG 22925 / RQ-24</strain>
    </source>
</reference>
<feature type="region of interest" description="Disordered" evidence="2">
    <location>
        <begin position="550"/>
        <end position="569"/>
    </location>
</feature>
<accession>D7CVJ3</accession>
<dbReference type="Pfam" id="PF13424">
    <property type="entry name" value="TPR_12"/>
    <property type="match status" value="1"/>
</dbReference>
<dbReference type="OrthoDB" id="29896at2"/>
<dbReference type="Gene3D" id="1.10.10.10">
    <property type="entry name" value="Winged helix-like DNA-binding domain superfamily/Winged helix DNA-binding domain"/>
    <property type="match status" value="1"/>
</dbReference>
<proteinExistence type="predicted"/>
<keyword evidence="4" id="KW-1185">Reference proteome</keyword>
<evidence type="ECO:0000256" key="1">
    <source>
        <dbReference type="PROSITE-ProRule" id="PRU00339"/>
    </source>
</evidence>
<dbReference type="HOGENOM" id="CLU_554256_0_0_0"/>
<name>D7CVJ3_TRURR</name>
<dbReference type="InterPro" id="IPR019734">
    <property type="entry name" value="TPR_rpt"/>
</dbReference>
<evidence type="ECO:0000256" key="2">
    <source>
        <dbReference type="SAM" id="MobiDB-lite"/>
    </source>
</evidence>
<dbReference type="AlphaFoldDB" id="D7CVJ3"/>
<dbReference type="RefSeq" id="WP_013177592.1">
    <property type="nucleotide sequence ID" value="NC_014221.1"/>
</dbReference>
<evidence type="ECO:0000313" key="4">
    <source>
        <dbReference type="Proteomes" id="UP000000379"/>
    </source>
</evidence>
<dbReference type="InterPro" id="IPR036388">
    <property type="entry name" value="WH-like_DNA-bd_sf"/>
</dbReference>
<dbReference type="PROSITE" id="PS50005">
    <property type="entry name" value="TPR"/>
    <property type="match status" value="1"/>
</dbReference>
<gene>
    <name evidence="3" type="ordered locus">Trad_1094</name>
</gene>